<organism evidence="2 3">
    <name type="scientific">Vigna unguiculata</name>
    <name type="common">Cowpea</name>
    <dbReference type="NCBI Taxonomy" id="3917"/>
    <lineage>
        <taxon>Eukaryota</taxon>
        <taxon>Viridiplantae</taxon>
        <taxon>Streptophyta</taxon>
        <taxon>Embryophyta</taxon>
        <taxon>Tracheophyta</taxon>
        <taxon>Spermatophyta</taxon>
        <taxon>Magnoliopsida</taxon>
        <taxon>eudicotyledons</taxon>
        <taxon>Gunneridae</taxon>
        <taxon>Pentapetalae</taxon>
        <taxon>rosids</taxon>
        <taxon>fabids</taxon>
        <taxon>Fabales</taxon>
        <taxon>Fabaceae</taxon>
        <taxon>Papilionoideae</taxon>
        <taxon>50 kb inversion clade</taxon>
        <taxon>NPAAA clade</taxon>
        <taxon>indigoferoid/millettioid clade</taxon>
        <taxon>Phaseoleae</taxon>
        <taxon>Vigna</taxon>
    </lineage>
</organism>
<evidence type="ECO:0000313" key="3">
    <source>
        <dbReference type="Proteomes" id="UP000501690"/>
    </source>
</evidence>
<sequence length="246" mass="27354">MFDVYHNCNNISKKRSFNAKINCEVTRKVTSIILKNPITHELSSRRPFRTRALLGFNPNPEPVNSVAFLVSCKYSTPQLSNLPLELRVPLLETHPALSPFPELSSRRPFRTRALLGFNPNPEPVNSVAFLVSCKYSTPQLSNLPLELRVPLLETHPALSPFPGESRTRPGSFAQASRTRLSEFGGGSPRPFSPKVAQATSSFIFERADNSPRREGSRLSEIPRCSCSCLVPSPRRRGNSPEPDCLA</sequence>
<evidence type="ECO:0000256" key="1">
    <source>
        <dbReference type="SAM" id="MobiDB-lite"/>
    </source>
</evidence>
<accession>A0A4D6MMF5</accession>
<keyword evidence="3" id="KW-1185">Reference proteome</keyword>
<protein>
    <submittedName>
        <fullName evidence="2">Uncharacterized protein</fullName>
    </submittedName>
</protein>
<name>A0A4D6MMF5_VIGUN</name>
<dbReference type="Proteomes" id="UP000501690">
    <property type="component" value="Linkage Group LG8"/>
</dbReference>
<evidence type="ECO:0000313" key="2">
    <source>
        <dbReference type="EMBL" id="QCE02676.1"/>
    </source>
</evidence>
<proteinExistence type="predicted"/>
<reference evidence="2 3" key="1">
    <citation type="submission" date="2019-04" db="EMBL/GenBank/DDBJ databases">
        <title>An improved genome assembly and genetic linkage map for asparagus bean, Vigna unguiculata ssp. sesquipedialis.</title>
        <authorList>
            <person name="Xia Q."/>
            <person name="Zhang R."/>
            <person name="Dong Y."/>
        </authorList>
    </citation>
    <scope>NUCLEOTIDE SEQUENCE [LARGE SCALE GENOMIC DNA]</scope>
    <source>
        <tissue evidence="2">Leaf</tissue>
    </source>
</reference>
<feature type="region of interest" description="Disordered" evidence="1">
    <location>
        <begin position="157"/>
        <end position="194"/>
    </location>
</feature>
<gene>
    <name evidence="2" type="ORF">DEO72_LG8g691</name>
</gene>
<dbReference type="EMBL" id="CP039352">
    <property type="protein sequence ID" value="QCE02676.1"/>
    <property type="molecule type" value="Genomic_DNA"/>
</dbReference>
<dbReference type="AlphaFoldDB" id="A0A4D6MMF5"/>